<keyword evidence="4" id="KW-1185">Reference proteome</keyword>
<gene>
    <name evidence="3" type="ORF">ENUP19_0061G0023</name>
</gene>
<dbReference type="PANTHER" id="PTHR36127:SF1">
    <property type="entry name" value="COMM DOMAIN-CONTAINING PROTEIN"/>
    <property type="match status" value="1"/>
</dbReference>
<name>A0ABQ0DDE5_9EUKA</name>
<protein>
    <recommendedName>
        <fullName evidence="2">Ras guanine nucleotide exchange factor glfB-like C-terminal domain-containing protein</fullName>
    </recommendedName>
</protein>
<dbReference type="PANTHER" id="PTHR36127">
    <property type="entry name" value="EXPRESSED PROTEIN"/>
    <property type="match status" value="1"/>
</dbReference>
<keyword evidence="1" id="KW-1133">Transmembrane helix</keyword>
<organism evidence="3 4">
    <name type="scientific">Entamoeba nuttalli</name>
    <dbReference type="NCBI Taxonomy" id="412467"/>
    <lineage>
        <taxon>Eukaryota</taxon>
        <taxon>Amoebozoa</taxon>
        <taxon>Evosea</taxon>
        <taxon>Archamoebae</taxon>
        <taxon>Mastigamoebida</taxon>
        <taxon>Entamoebidae</taxon>
        <taxon>Entamoeba</taxon>
    </lineage>
</organism>
<dbReference type="EMBL" id="BAAFRS010000061">
    <property type="protein sequence ID" value="GAB1220881.1"/>
    <property type="molecule type" value="Genomic_DNA"/>
</dbReference>
<dbReference type="Pfam" id="PF24929">
    <property type="entry name" value="GlfB_C"/>
    <property type="match status" value="1"/>
</dbReference>
<proteinExistence type="predicted"/>
<keyword evidence="1" id="KW-0812">Transmembrane</keyword>
<evidence type="ECO:0000256" key="1">
    <source>
        <dbReference type="SAM" id="Phobius"/>
    </source>
</evidence>
<reference evidence="3 4" key="1">
    <citation type="journal article" date="2019" name="PLoS Negl. Trop. Dis.">
        <title>Whole genome sequencing of Entamoeba nuttalli reveals mammalian host-related molecular signatures and a novel octapeptide-repeat surface protein.</title>
        <authorList>
            <person name="Tanaka M."/>
            <person name="Makiuchi T."/>
            <person name="Komiyama T."/>
            <person name="Shiina T."/>
            <person name="Osaki K."/>
            <person name="Tachibana H."/>
        </authorList>
    </citation>
    <scope>NUCLEOTIDE SEQUENCE [LARGE SCALE GENOMIC DNA]</scope>
    <source>
        <strain evidence="3 4">P19-061405</strain>
    </source>
</reference>
<feature type="transmembrane region" description="Helical" evidence="1">
    <location>
        <begin position="6"/>
        <end position="24"/>
    </location>
</feature>
<evidence type="ECO:0000259" key="2">
    <source>
        <dbReference type="Pfam" id="PF24929"/>
    </source>
</evidence>
<comment type="caution">
    <text evidence="3">The sequence shown here is derived from an EMBL/GenBank/DDBJ whole genome shotgun (WGS) entry which is preliminary data.</text>
</comment>
<dbReference type="Proteomes" id="UP001628156">
    <property type="component" value="Unassembled WGS sequence"/>
</dbReference>
<evidence type="ECO:0000313" key="3">
    <source>
        <dbReference type="EMBL" id="GAB1220881.1"/>
    </source>
</evidence>
<feature type="domain" description="Ras guanine nucleotide exchange factor glfB-like C-terminal" evidence="2">
    <location>
        <begin position="47"/>
        <end position="270"/>
    </location>
</feature>
<dbReference type="InterPro" id="IPR056651">
    <property type="entry name" value="GlfB-like_C"/>
</dbReference>
<keyword evidence="1" id="KW-0472">Membrane</keyword>
<evidence type="ECO:0000313" key="4">
    <source>
        <dbReference type="Proteomes" id="UP001628156"/>
    </source>
</evidence>
<sequence length="274" mass="31213">MSTIIVTSIASLVVFIIVIVGYVIKRKENGYVSFYSPEFKPDVIALEEMVNDIKAVYSRPVKDTSVFIDIPRLAPKVQVFKDSLLVVSGPKISEQNPDYQAEECIKAVVCGLASSLDEKELANKLTSTYDKYFPYVSGKRNGDAAIFGESYLKENIKEEDLVLSILKTITQCMFASAVQYYVPLRMKFPYRDVPNGWRVDIDITPKTVIIKHHKREASVITDQFFFEWSLKLVIDRSSKEISEIKTCVEYVNFSDQCNVADQNKFRQIIDALNK</sequence>
<accession>A0ABQ0DDE5</accession>